<gene>
    <name evidence="2" type="ORF">GFV13_03185</name>
</gene>
<dbReference type="OrthoDB" id="2144022at2"/>
<evidence type="ECO:0000313" key="3">
    <source>
        <dbReference type="Proteomes" id="UP000469952"/>
    </source>
</evidence>
<feature type="transmembrane region" description="Helical" evidence="1">
    <location>
        <begin position="26"/>
        <end position="46"/>
    </location>
</feature>
<dbReference type="GeneID" id="29575952"/>
<dbReference type="EMBL" id="WIPA01000003">
    <property type="protein sequence ID" value="MQR26297.1"/>
    <property type="molecule type" value="Genomic_DNA"/>
</dbReference>
<evidence type="ECO:0000313" key="2">
    <source>
        <dbReference type="EMBL" id="MQR26297.1"/>
    </source>
</evidence>
<feature type="transmembrane region" description="Helical" evidence="1">
    <location>
        <begin position="58"/>
        <end position="78"/>
    </location>
</feature>
<feature type="transmembrane region" description="Helical" evidence="1">
    <location>
        <begin position="132"/>
        <end position="151"/>
    </location>
</feature>
<protein>
    <submittedName>
        <fullName evidence="2">Uncharacterized protein</fullName>
    </submittedName>
</protein>
<organism evidence="2 3">
    <name type="scientific">Leuconostoc mesenteroides</name>
    <dbReference type="NCBI Taxonomy" id="1245"/>
    <lineage>
        <taxon>Bacteria</taxon>
        <taxon>Bacillati</taxon>
        <taxon>Bacillota</taxon>
        <taxon>Bacilli</taxon>
        <taxon>Lactobacillales</taxon>
        <taxon>Lactobacillaceae</taxon>
        <taxon>Leuconostoc</taxon>
    </lineage>
</organism>
<evidence type="ECO:0000256" key="1">
    <source>
        <dbReference type="SAM" id="Phobius"/>
    </source>
</evidence>
<proteinExistence type="predicted"/>
<keyword evidence="1" id="KW-1133">Transmembrane helix</keyword>
<sequence>MINKLFASPKPGITDDEYRAKIKYQVNFLTIVIILTVTITMLLASLQKSPASRSFLRGFSSGILGGGIGTIITSRILFHNRKYLHKSKIKATDERLQEITHRANTITFIMLLIVSYIAICWATFYWDRRAAYLYLLIVLIYLFNSGVRYILNKIL</sequence>
<dbReference type="Proteomes" id="UP000469952">
    <property type="component" value="Unassembled WGS sequence"/>
</dbReference>
<dbReference type="AlphaFoldDB" id="A0A843YVR7"/>
<comment type="caution">
    <text evidence="2">The sequence shown here is derived from an EMBL/GenBank/DDBJ whole genome shotgun (WGS) entry which is preliminary data.</text>
</comment>
<reference evidence="2 3" key="1">
    <citation type="submission" date="2019-10" db="EMBL/GenBank/DDBJ databases">
        <title>WGS of Leuconostoc mesenteroides.</title>
        <authorList>
            <person name="Melo Bolivar J."/>
            <person name="Marino-Ramirez L."/>
            <person name="Villamil Diaz L.M."/>
        </authorList>
    </citation>
    <scope>NUCLEOTIDE SEQUENCE [LARGE SCALE GENOMIC DNA]</scope>
    <source>
        <strain evidence="2 3">M11</strain>
    </source>
</reference>
<keyword evidence="1" id="KW-0472">Membrane</keyword>
<accession>A0A843YVR7</accession>
<feature type="transmembrane region" description="Helical" evidence="1">
    <location>
        <begin position="105"/>
        <end position="126"/>
    </location>
</feature>
<keyword evidence="1" id="KW-0812">Transmembrane</keyword>
<dbReference type="RefSeq" id="WP_011679227.1">
    <property type="nucleotide sequence ID" value="NZ_BCMO01000001.1"/>
</dbReference>
<name>A0A843YVR7_LEUME</name>
<dbReference type="OMA" id="IYYFYGH"/>